<dbReference type="InterPro" id="IPR050243">
    <property type="entry name" value="PHP_phosphatase"/>
</dbReference>
<proteinExistence type="predicted"/>
<evidence type="ECO:0000313" key="2">
    <source>
        <dbReference type="EMBL" id="MPQ44914.1"/>
    </source>
</evidence>
<dbReference type="Gene3D" id="3.20.20.140">
    <property type="entry name" value="Metal-dependent hydrolases"/>
    <property type="match status" value="1"/>
</dbReference>
<dbReference type="RefSeq" id="WP_327445276.1">
    <property type="nucleotide sequence ID" value="NZ_WHJC01000357.1"/>
</dbReference>
<dbReference type="InterPro" id="IPR004013">
    <property type="entry name" value="PHP_dom"/>
</dbReference>
<dbReference type="PANTHER" id="PTHR36928">
    <property type="entry name" value="PHOSPHATASE YCDX-RELATED"/>
    <property type="match status" value="1"/>
</dbReference>
<dbReference type="SMART" id="SM00481">
    <property type="entry name" value="POLIIIAc"/>
    <property type="match status" value="1"/>
</dbReference>
<dbReference type="GO" id="GO:0005829">
    <property type="term" value="C:cytosol"/>
    <property type="evidence" value="ECO:0007669"/>
    <property type="project" value="TreeGrafter"/>
</dbReference>
<dbReference type="EMBL" id="WHJC01000357">
    <property type="protein sequence ID" value="MPQ44914.1"/>
    <property type="molecule type" value="Genomic_DNA"/>
</dbReference>
<dbReference type="CDD" id="cd07437">
    <property type="entry name" value="PHP_HisPPase_Ycdx_like"/>
    <property type="match status" value="1"/>
</dbReference>
<name>A0A6I1MPC0_9CLOT</name>
<dbReference type="AlphaFoldDB" id="A0A6I1MPC0"/>
<evidence type="ECO:0000259" key="1">
    <source>
        <dbReference type="SMART" id="SM00481"/>
    </source>
</evidence>
<dbReference type="PANTHER" id="PTHR36928:SF1">
    <property type="entry name" value="PHOSPHATASE YCDX-RELATED"/>
    <property type="match status" value="1"/>
</dbReference>
<feature type="domain" description="Polymerase/histidinol phosphatase N-terminal" evidence="1">
    <location>
        <begin position="5"/>
        <end position="78"/>
    </location>
</feature>
<dbReference type="GO" id="GO:0042578">
    <property type="term" value="F:phosphoric ester hydrolase activity"/>
    <property type="evidence" value="ECO:0007669"/>
    <property type="project" value="TreeGrafter"/>
</dbReference>
<keyword evidence="3" id="KW-1185">Reference proteome</keyword>
<gene>
    <name evidence="2" type="ORF">GBZ86_14330</name>
</gene>
<dbReference type="Pfam" id="PF02811">
    <property type="entry name" value="PHP"/>
    <property type="match status" value="1"/>
</dbReference>
<dbReference type="Proteomes" id="UP000430345">
    <property type="component" value="Unassembled WGS sequence"/>
</dbReference>
<dbReference type="SUPFAM" id="SSF89550">
    <property type="entry name" value="PHP domain-like"/>
    <property type="match status" value="1"/>
</dbReference>
<reference evidence="2 3" key="1">
    <citation type="submission" date="2019-10" db="EMBL/GenBank/DDBJ databases">
        <title>The Genome Sequence of Clostridium tarantellae Isolated from Fish Brain.</title>
        <authorList>
            <person name="Bano L."/>
            <person name="Kiel M."/>
            <person name="Sales G."/>
            <person name="Doxey A.C."/>
            <person name="Mansfield M.J."/>
            <person name="Schiavone M."/>
            <person name="Rossetto O."/>
            <person name="Pirazzini M."/>
            <person name="Dobrindt U."/>
            <person name="Montecucco C."/>
        </authorList>
    </citation>
    <scope>NUCLEOTIDE SEQUENCE [LARGE SCALE GENOMIC DNA]</scope>
    <source>
        <strain evidence="2 3">DSM 3997</strain>
    </source>
</reference>
<organism evidence="2 3">
    <name type="scientific">Clostridium tarantellae</name>
    <dbReference type="NCBI Taxonomy" id="39493"/>
    <lineage>
        <taxon>Bacteria</taxon>
        <taxon>Bacillati</taxon>
        <taxon>Bacillota</taxon>
        <taxon>Clostridia</taxon>
        <taxon>Eubacteriales</taxon>
        <taxon>Clostridiaceae</taxon>
        <taxon>Clostridium</taxon>
    </lineage>
</organism>
<evidence type="ECO:0000313" key="3">
    <source>
        <dbReference type="Proteomes" id="UP000430345"/>
    </source>
</evidence>
<dbReference type="NCBIfam" id="NF006702">
    <property type="entry name" value="PRK09248.1"/>
    <property type="match status" value="1"/>
</dbReference>
<dbReference type="GO" id="GO:0008270">
    <property type="term" value="F:zinc ion binding"/>
    <property type="evidence" value="ECO:0007669"/>
    <property type="project" value="TreeGrafter"/>
</dbReference>
<protein>
    <submittedName>
        <fullName evidence="2">PHP domain-containing protein</fullName>
    </submittedName>
</protein>
<dbReference type="InterPro" id="IPR016195">
    <property type="entry name" value="Pol/histidinol_Pase-like"/>
</dbReference>
<sequence>MKALIDLHCHTISSGHAYSTIKENAMEAKEKGLKVLGISDHAPSMPGTAHFYHFLNLGVLNEIEGVKILKGIEANIIDYNGTIDVPKEILEKLDYIIASLHPPCISFGNKEENTRAIIGAMKKEKVKIIGHPDDSRYPLNYEEIVKAAKENNVFLELNNSSLNPKGFREGAIENAKTMLKLCEKYNAKIIFGSDAHVYYDVGNFTRCINIVEEMNFPKDLIVNFNKEDIDFLGAKI</sequence>
<comment type="caution">
    <text evidence="2">The sequence shown here is derived from an EMBL/GenBank/DDBJ whole genome shotgun (WGS) entry which is preliminary data.</text>
</comment>
<dbReference type="InterPro" id="IPR003141">
    <property type="entry name" value="Pol/His_phosphatase_N"/>
</dbReference>
<accession>A0A6I1MPC0</accession>